<evidence type="ECO:0008006" key="5">
    <source>
        <dbReference type="Google" id="ProtNLM"/>
    </source>
</evidence>
<keyword evidence="1" id="KW-0808">Transferase</keyword>
<protein>
    <recommendedName>
        <fullName evidence="5">Adenylate kinase active site lid domain-containing protein</fullName>
    </recommendedName>
</protein>
<sequence length="211" mass="23512">MFLVMIGPPGAGKGTQAKRLAETLGLSHVSTGEIFRRNISQKTELGLRVKKLLEDGILVPDDLTIELVQDQIDQFVDSGGAIFDGFPRNLEQAQALDDILLLHGKGVDLAPLISLSDSTVIEQLTGRRTDRDTGNTYHLIYDPPPHNANLEQRPDDKRDTVLRRIDDYRKSTVPMLAHYDERNLLCEIDGENTIDQVTTALLKVIRGRVFA</sequence>
<dbReference type="NCBIfam" id="NF001381">
    <property type="entry name" value="PRK00279.1-3"/>
    <property type="match status" value="1"/>
</dbReference>
<dbReference type="GO" id="GO:0005524">
    <property type="term" value="F:ATP binding"/>
    <property type="evidence" value="ECO:0007669"/>
    <property type="project" value="InterPro"/>
</dbReference>
<dbReference type="PROSITE" id="PS00113">
    <property type="entry name" value="ADENYLATE_KINASE"/>
    <property type="match status" value="1"/>
</dbReference>
<dbReference type="Pfam" id="PF00406">
    <property type="entry name" value="ADK"/>
    <property type="match status" value="1"/>
</dbReference>
<dbReference type="NCBIfam" id="TIGR01351">
    <property type="entry name" value="adk"/>
    <property type="match status" value="1"/>
</dbReference>
<evidence type="ECO:0000256" key="1">
    <source>
        <dbReference type="ARBA" id="ARBA00022679"/>
    </source>
</evidence>
<dbReference type="EMBL" id="UINC01057098">
    <property type="protein sequence ID" value="SVB77893.1"/>
    <property type="molecule type" value="Genomic_DNA"/>
</dbReference>
<dbReference type="NCBIfam" id="NF011100">
    <property type="entry name" value="PRK14527.1"/>
    <property type="match status" value="1"/>
</dbReference>
<dbReference type="InterPro" id="IPR006259">
    <property type="entry name" value="Adenyl_kin_sub"/>
</dbReference>
<dbReference type="InterPro" id="IPR027417">
    <property type="entry name" value="P-loop_NTPase"/>
</dbReference>
<gene>
    <name evidence="4" type="ORF">METZ01_LOCUS230747</name>
</gene>
<dbReference type="InterPro" id="IPR000850">
    <property type="entry name" value="Adenylat/UMP-CMP_kin"/>
</dbReference>
<dbReference type="CDD" id="cd01428">
    <property type="entry name" value="ADK"/>
    <property type="match status" value="1"/>
</dbReference>
<dbReference type="HAMAP" id="MF_00235">
    <property type="entry name" value="Adenylate_kinase_Adk"/>
    <property type="match status" value="1"/>
</dbReference>
<dbReference type="InterPro" id="IPR033690">
    <property type="entry name" value="Adenylat_kinase_CS"/>
</dbReference>
<reference evidence="4" key="1">
    <citation type="submission" date="2018-05" db="EMBL/GenBank/DDBJ databases">
        <authorList>
            <person name="Lanie J.A."/>
            <person name="Ng W.-L."/>
            <person name="Kazmierczak K.M."/>
            <person name="Andrzejewski T.M."/>
            <person name="Davidsen T.M."/>
            <person name="Wayne K.J."/>
            <person name="Tettelin H."/>
            <person name="Glass J.I."/>
            <person name="Rusch D."/>
            <person name="Podicherti R."/>
            <person name="Tsui H.-C.T."/>
            <person name="Winkler M.E."/>
        </authorList>
    </citation>
    <scope>NUCLEOTIDE SEQUENCE</scope>
</reference>
<dbReference type="Gene3D" id="3.40.50.300">
    <property type="entry name" value="P-loop containing nucleotide triphosphate hydrolases"/>
    <property type="match status" value="1"/>
</dbReference>
<dbReference type="SUPFAM" id="SSF52540">
    <property type="entry name" value="P-loop containing nucleoside triphosphate hydrolases"/>
    <property type="match status" value="1"/>
</dbReference>
<dbReference type="GO" id="GO:0004017">
    <property type="term" value="F:AMP kinase activity"/>
    <property type="evidence" value="ECO:0007669"/>
    <property type="project" value="InterPro"/>
</dbReference>
<dbReference type="PRINTS" id="PR00094">
    <property type="entry name" value="ADENYLTKNASE"/>
</dbReference>
<proteinExistence type="inferred from homology"/>
<evidence type="ECO:0000256" key="2">
    <source>
        <dbReference type="ARBA" id="ARBA00022741"/>
    </source>
</evidence>
<keyword evidence="3" id="KW-0418">Kinase</keyword>
<dbReference type="AlphaFoldDB" id="A0A382GTN2"/>
<dbReference type="InterPro" id="IPR036193">
    <property type="entry name" value="ADK_active_lid_dom_sf"/>
</dbReference>
<evidence type="ECO:0000256" key="3">
    <source>
        <dbReference type="ARBA" id="ARBA00022777"/>
    </source>
</evidence>
<organism evidence="4">
    <name type="scientific">marine metagenome</name>
    <dbReference type="NCBI Taxonomy" id="408172"/>
    <lineage>
        <taxon>unclassified sequences</taxon>
        <taxon>metagenomes</taxon>
        <taxon>ecological metagenomes</taxon>
    </lineage>
</organism>
<dbReference type="PANTHER" id="PTHR23359">
    <property type="entry name" value="NUCLEOTIDE KINASE"/>
    <property type="match status" value="1"/>
</dbReference>
<evidence type="ECO:0000313" key="4">
    <source>
        <dbReference type="EMBL" id="SVB77893.1"/>
    </source>
</evidence>
<keyword evidence="2" id="KW-0547">Nucleotide-binding</keyword>
<accession>A0A382GTN2</accession>
<name>A0A382GTN2_9ZZZZ</name>
<dbReference type="SUPFAM" id="SSF57774">
    <property type="entry name" value="Microbial and mitochondrial ADK, insert 'zinc finger' domain"/>
    <property type="match status" value="1"/>
</dbReference>